<evidence type="ECO:0000256" key="13">
    <source>
        <dbReference type="ARBA" id="ARBA00023136"/>
    </source>
</evidence>
<evidence type="ECO:0000256" key="8">
    <source>
        <dbReference type="ARBA" id="ARBA00022692"/>
    </source>
</evidence>
<keyword evidence="6" id="KW-0997">Cell inner membrane</keyword>
<evidence type="ECO:0000259" key="19">
    <source>
        <dbReference type="Pfam" id="PF13807"/>
    </source>
</evidence>
<keyword evidence="12 16" id="KW-1133">Transmembrane helix</keyword>
<evidence type="ECO:0000256" key="1">
    <source>
        <dbReference type="ARBA" id="ARBA00004429"/>
    </source>
</evidence>
<evidence type="ECO:0000256" key="10">
    <source>
        <dbReference type="ARBA" id="ARBA00022777"/>
    </source>
</evidence>
<dbReference type="RefSeq" id="WP_304436514.1">
    <property type="nucleotide sequence ID" value="NZ_JAUKUC010000001.1"/>
</dbReference>
<dbReference type="InterPro" id="IPR050445">
    <property type="entry name" value="Bact_polysacc_biosynth/exp"/>
</dbReference>
<comment type="similarity">
    <text evidence="2">Belongs to the CpsD/CapB family.</text>
</comment>
<reference evidence="20" key="2">
    <citation type="submission" date="2023-06" db="EMBL/GenBank/DDBJ databases">
        <authorList>
            <person name="Lucena T."/>
            <person name="Sun Q."/>
        </authorList>
    </citation>
    <scope>NUCLEOTIDE SEQUENCE</scope>
    <source>
        <strain evidence="20">CECT 8869</strain>
    </source>
</reference>
<evidence type="ECO:0000256" key="5">
    <source>
        <dbReference type="ARBA" id="ARBA00022475"/>
    </source>
</evidence>
<evidence type="ECO:0000256" key="9">
    <source>
        <dbReference type="ARBA" id="ARBA00022741"/>
    </source>
</evidence>
<protein>
    <recommendedName>
        <fullName evidence="4">non-specific protein-tyrosine kinase</fullName>
        <ecNumber evidence="4">2.7.10.2</ecNumber>
    </recommendedName>
</protein>
<accession>A0ABT8RSM0</accession>
<evidence type="ECO:0000256" key="11">
    <source>
        <dbReference type="ARBA" id="ARBA00022840"/>
    </source>
</evidence>
<keyword evidence="13 16" id="KW-0472">Membrane</keyword>
<comment type="similarity">
    <text evidence="3">Belongs to the etk/wzc family.</text>
</comment>
<comment type="catalytic activity">
    <reaction evidence="15">
        <text>L-tyrosyl-[protein] + ATP = O-phospho-L-tyrosyl-[protein] + ADP + H(+)</text>
        <dbReference type="Rhea" id="RHEA:10596"/>
        <dbReference type="Rhea" id="RHEA-COMP:10136"/>
        <dbReference type="Rhea" id="RHEA-COMP:20101"/>
        <dbReference type="ChEBI" id="CHEBI:15378"/>
        <dbReference type="ChEBI" id="CHEBI:30616"/>
        <dbReference type="ChEBI" id="CHEBI:46858"/>
        <dbReference type="ChEBI" id="CHEBI:61978"/>
        <dbReference type="ChEBI" id="CHEBI:456216"/>
        <dbReference type="EC" id="2.7.10.2"/>
    </reaction>
</comment>
<sequence>MKESRYILDNQVEPFKIKEIILNYIRYWRWFIISIASFLIIGFLYIRYTPLIYKSTAKIKVIDDAKELDITSDPLAALSGKSTLNVENEIEILKSFRLLQQVVDLLNLDISYYEVGNVKTSRIYKAPFEIKKLFPVDSLKENVVFKLSFETSPPVISDTDGNIQNLDSIVTIFNSSKYPVEIRLNNLSALEKFKSKTFEARVSNKKESVLNLSKLLNIVLANDKSDILALSYKSESPELSEAILNGIISKFNQDGILDRQQVFKRTLEFIDERFLYLASELDSIEGGKEDFKRKNNLSYIESDAEVSIERKAETEDEVAKLQTQISLASVLKKTVINQSEYALLPVNIGLDNPSLTSSVNNYNQMALDRERLSVTVGESHPTLVTLSSQLERAKVNIIKTVNVYEGQLRTALERLNQKRSSASSIFSSLPEKEKMLRSIERQQSIKENLFLLLLQKREEAAINFAVTSPSIKIVDFALTEIQPISPKKTLIYPACLLLGLILPFGFLFIKFALDNTIKTKDDLRRICQEIPVIGEIPHLETSTEFIDTFDRSVNAESFRILITNINYILPKAQKEKCKVIYVTSTVAGEGKTQIAINLSLSYSSFNKKVLLLGADLRNPQLHNYFKTNKNIIGLSDYLSNLEVNIDECIENGFGANSYHNICFSGSVPPNSAQLLSDERFATFMSQIKSKFDYIIVDTAPTMLVADTLVISDYADVTLFVTRSQFTDKSLLEYSKEYYLNNKLRNMAYVLNDVEFNKKYRYKYGNKYNYGV</sequence>
<comment type="caution">
    <text evidence="20">The sequence shown here is derived from an EMBL/GenBank/DDBJ whole genome shotgun (WGS) entry which is preliminary data.</text>
</comment>
<evidence type="ECO:0000313" key="21">
    <source>
        <dbReference type="Proteomes" id="UP001168579"/>
    </source>
</evidence>
<dbReference type="SUPFAM" id="SSF52540">
    <property type="entry name" value="P-loop containing nucleoside triphosphate hydrolases"/>
    <property type="match status" value="1"/>
</dbReference>
<dbReference type="GO" id="GO:0004715">
    <property type="term" value="F:non-membrane spanning protein tyrosine kinase activity"/>
    <property type="evidence" value="ECO:0007669"/>
    <property type="project" value="UniProtKB-EC"/>
</dbReference>
<evidence type="ECO:0000313" key="20">
    <source>
        <dbReference type="EMBL" id="MDO1513700.1"/>
    </source>
</evidence>
<keyword evidence="9" id="KW-0547">Nucleotide-binding</keyword>
<reference evidence="20" key="1">
    <citation type="journal article" date="2014" name="Int. J. Syst. Evol. Microbiol.">
        <title>Complete genome of a new Firmicutes species belonging to the dominant human colonic microbiota ('Ruminococcus bicirculans') reveals two chromosomes and a selective capacity to utilize plant glucans.</title>
        <authorList>
            <consortium name="NISC Comparative Sequencing Program"/>
            <person name="Wegmann U."/>
            <person name="Louis P."/>
            <person name="Goesmann A."/>
            <person name="Henrissat B."/>
            <person name="Duncan S.H."/>
            <person name="Flint H.J."/>
        </authorList>
    </citation>
    <scope>NUCLEOTIDE SEQUENCE</scope>
    <source>
        <strain evidence="20">CECT 8869</strain>
    </source>
</reference>
<keyword evidence="7 20" id="KW-0808">Transferase</keyword>
<organism evidence="20 21">
    <name type="scientific">Maribacter confluentis</name>
    <dbReference type="NCBI Taxonomy" id="1656093"/>
    <lineage>
        <taxon>Bacteria</taxon>
        <taxon>Pseudomonadati</taxon>
        <taxon>Bacteroidota</taxon>
        <taxon>Flavobacteriia</taxon>
        <taxon>Flavobacteriales</taxon>
        <taxon>Flavobacteriaceae</taxon>
        <taxon>Maribacter</taxon>
    </lineage>
</organism>
<keyword evidence="14" id="KW-0829">Tyrosine-protein kinase</keyword>
<feature type="domain" description="AAA" evidence="18">
    <location>
        <begin position="578"/>
        <end position="714"/>
    </location>
</feature>
<proteinExistence type="inferred from homology"/>
<keyword evidence="5" id="KW-1003">Cell membrane</keyword>
<dbReference type="NCBIfam" id="TIGR01007">
    <property type="entry name" value="eps_fam"/>
    <property type="match status" value="1"/>
</dbReference>
<evidence type="ECO:0000256" key="2">
    <source>
        <dbReference type="ARBA" id="ARBA00007316"/>
    </source>
</evidence>
<dbReference type="InterPro" id="IPR025669">
    <property type="entry name" value="AAA_dom"/>
</dbReference>
<dbReference type="Gene3D" id="3.40.50.300">
    <property type="entry name" value="P-loop containing nucleotide triphosphate hydrolases"/>
    <property type="match status" value="1"/>
</dbReference>
<dbReference type="InterPro" id="IPR032807">
    <property type="entry name" value="GNVR"/>
</dbReference>
<evidence type="ECO:0000259" key="18">
    <source>
        <dbReference type="Pfam" id="PF13614"/>
    </source>
</evidence>
<evidence type="ECO:0000256" key="15">
    <source>
        <dbReference type="ARBA" id="ARBA00051245"/>
    </source>
</evidence>
<dbReference type="Pfam" id="PF13807">
    <property type="entry name" value="GNVR"/>
    <property type="match status" value="1"/>
</dbReference>
<evidence type="ECO:0000256" key="6">
    <source>
        <dbReference type="ARBA" id="ARBA00022519"/>
    </source>
</evidence>
<dbReference type="Pfam" id="PF13614">
    <property type="entry name" value="AAA_31"/>
    <property type="match status" value="1"/>
</dbReference>
<dbReference type="PANTHER" id="PTHR32309:SF13">
    <property type="entry name" value="FERRIC ENTEROBACTIN TRANSPORT PROTEIN FEPE"/>
    <property type="match status" value="1"/>
</dbReference>
<evidence type="ECO:0000259" key="17">
    <source>
        <dbReference type="Pfam" id="PF02706"/>
    </source>
</evidence>
<dbReference type="InterPro" id="IPR027417">
    <property type="entry name" value="P-loop_NTPase"/>
</dbReference>
<gene>
    <name evidence="20" type="ORF">Q2T41_13635</name>
</gene>
<dbReference type="InterPro" id="IPR003856">
    <property type="entry name" value="LPS_length_determ_N"/>
</dbReference>
<evidence type="ECO:0000256" key="16">
    <source>
        <dbReference type="SAM" id="Phobius"/>
    </source>
</evidence>
<keyword evidence="8 16" id="KW-0812">Transmembrane</keyword>
<keyword evidence="21" id="KW-1185">Reference proteome</keyword>
<evidence type="ECO:0000256" key="7">
    <source>
        <dbReference type="ARBA" id="ARBA00022679"/>
    </source>
</evidence>
<dbReference type="InterPro" id="IPR005702">
    <property type="entry name" value="Wzc-like_C"/>
</dbReference>
<dbReference type="EMBL" id="JAUKUC010000001">
    <property type="protein sequence ID" value="MDO1513700.1"/>
    <property type="molecule type" value="Genomic_DNA"/>
</dbReference>
<comment type="subcellular location">
    <subcellularLocation>
        <location evidence="1">Cell inner membrane</location>
        <topology evidence="1">Multi-pass membrane protein</topology>
    </subcellularLocation>
</comment>
<keyword evidence="11" id="KW-0067">ATP-binding</keyword>
<keyword evidence="10" id="KW-0418">Kinase</keyword>
<dbReference type="Proteomes" id="UP001168579">
    <property type="component" value="Unassembled WGS sequence"/>
</dbReference>
<name>A0ABT8RSM0_9FLAO</name>
<dbReference type="PANTHER" id="PTHR32309">
    <property type="entry name" value="TYROSINE-PROTEIN KINASE"/>
    <property type="match status" value="1"/>
</dbReference>
<feature type="transmembrane region" description="Helical" evidence="16">
    <location>
        <begin position="27"/>
        <end position="46"/>
    </location>
</feature>
<feature type="domain" description="Polysaccharide chain length determinant N-terminal" evidence="17">
    <location>
        <begin position="17"/>
        <end position="104"/>
    </location>
</feature>
<feature type="transmembrane region" description="Helical" evidence="16">
    <location>
        <begin position="490"/>
        <end position="513"/>
    </location>
</feature>
<evidence type="ECO:0000256" key="3">
    <source>
        <dbReference type="ARBA" id="ARBA00008883"/>
    </source>
</evidence>
<evidence type="ECO:0000256" key="4">
    <source>
        <dbReference type="ARBA" id="ARBA00011903"/>
    </source>
</evidence>
<evidence type="ECO:0000256" key="14">
    <source>
        <dbReference type="ARBA" id="ARBA00023137"/>
    </source>
</evidence>
<dbReference type="CDD" id="cd05387">
    <property type="entry name" value="BY-kinase"/>
    <property type="match status" value="1"/>
</dbReference>
<feature type="domain" description="Tyrosine-protein kinase G-rich" evidence="19">
    <location>
        <begin position="438"/>
        <end position="510"/>
    </location>
</feature>
<evidence type="ECO:0000256" key="12">
    <source>
        <dbReference type="ARBA" id="ARBA00022989"/>
    </source>
</evidence>
<dbReference type="Pfam" id="PF02706">
    <property type="entry name" value="Wzz"/>
    <property type="match status" value="1"/>
</dbReference>
<dbReference type="EC" id="2.7.10.2" evidence="4"/>